<keyword evidence="5" id="KW-0240">DNA-directed RNA polymerase</keyword>
<feature type="compositionally biased region" description="Low complexity" evidence="1">
    <location>
        <begin position="146"/>
        <end position="167"/>
    </location>
</feature>
<evidence type="ECO:0000313" key="5">
    <source>
        <dbReference type="RefSeq" id="XP_015601781.1"/>
    </source>
</evidence>
<evidence type="ECO:0000256" key="3">
    <source>
        <dbReference type="SAM" id="SignalP"/>
    </source>
</evidence>
<keyword evidence="5" id="KW-0804">Transcription</keyword>
<dbReference type="RefSeq" id="XP_015601781.1">
    <property type="nucleotide sequence ID" value="XM_015746295.2"/>
</dbReference>
<feature type="compositionally biased region" description="Basic and acidic residues" evidence="1">
    <location>
        <begin position="233"/>
        <end position="244"/>
    </location>
</feature>
<keyword evidence="2" id="KW-1133">Transmembrane helix</keyword>
<feature type="signal peptide" evidence="3">
    <location>
        <begin position="1"/>
        <end position="17"/>
    </location>
</feature>
<keyword evidence="3" id="KW-0732">Signal</keyword>
<keyword evidence="2" id="KW-0472">Membrane</keyword>
<feature type="transmembrane region" description="Helical" evidence="2">
    <location>
        <begin position="334"/>
        <end position="354"/>
    </location>
</feature>
<feature type="region of interest" description="Disordered" evidence="1">
    <location>
        <begin position="139"/>
        <end position="179"/>
    </location>
</feature>
<proteinExistence type="predicted"/>
<dbReference type="AlphaFoldDB" id="A0AAJ7C5I7"/>
<sequence>MLRKASMYLLVVGLASSATLPETVSYTKISRNGEEPIKASNGPMSWVMSLLKPKNGTTSTDNEGRSGQDISITVSPVYVPPKTPQLHNGEAVDYPSTKKYSTLDLEMVAKMNSLSGKTRAQERFHPPAIFEHDVAHSNSLKHQADSSDSSDSSSSSSSSYSDSSDNSGPPNFDNTPVFPGSYDYKPPDYFAMKPMSNPPPSSIDSYAPPSDTIPKIPDSYGPSLGSYTPDSHGPPDYHDHHPDDPEFTQQVHSSNFGSRPIYGGELPPKPIEYAGHFDHPSFVDDPYIHDHDHDYHHDIIYDHIPEDHTTMKPEMMDQRLNRRPYSYYFIGKKLWYIPLYFSIYFIIYIAALVLKSVTRHKINFPANFAAAAAAAHAGRSVKDSDSHSWWDLSGKILEGIESAAKKYERTS</sequence>
<keyword evidence="4" id="KW-1185">Reference proteome</keyword>
<reference evidence="5" key="1">
    <citation type="submission" date="2025-08" db="UniProtKB">
        <authorList>
            <consortium name="RefSeq"/>
        </authorList>
    </citation>
    <scope>IDENTIFICATION</scope>
</reference>
<gene>
    <name evidence="5" type="primary">LOC107270875</name>
</gene>
<organism evidence="4 5">
    <name type="scientific">Cephus cinctus</name>
    <name type="common">Wheat stem sawfly</name>
    <dbReference type="NCBI Taxonomy" id="211228"/>
    <lineage>
        <taxon>Eukaryota</taxon>
        <taxon>Metazoa</taxon>
        <taxon>Ecdysozoa</taxon>
        <taxon>Arthropoda</taxon>
        <taxon>Hexapoda</taxon>
        <taxon>Insecta</taxon>
        <taxon>Pterygota</taxon>
        <taxon>Neoptera</taxon>
        <taxon>Endopterygota</taxon>
        <taxon>Hymenoptera</taxon>
        <taxon>Cephoidea</taxon>
        <taxon>Cephidae</taxon>
        <taxon>Cephus</taxon>
    </lineage>
</organism>
<dbReference type="GO" id="GO:0000428">
    <property type="term" value="C:DNA-directed RNA polymerase complex"/>
    <property type="evidence" value="ECO:0007669"/>
    <property type="project" value="UniProtKB-KW"/>
</dbReference>
<evidence type="ECO:0000256" key="2">
    <source>
        <dbReference type="SAM" id="Phobius"/>
    </source>
</evidence>
<accession>A0AAJ7C5I7</accession>
<dbReference type="KEGG" id="ccin:107270875"/>
<feature type="region of interest" description="Disordered" evidence="1">
    <location>
        <begin position="53"/>
        <end position="93"/>
    </location>
</feature>
<keyword evidence="2" id="KW-0812">Transmembrane</keyword>
<feature type="chain" id="PRO_5042567508" evidence="3">
    <location>
        <begin position="18"/>
        <end position="411"/>
    </location>
</feature>
<evidence type="ECO:0000256" key="1">
    <source>
        <dbReference type="SAM" id="MobiDB-lite"/>
    </source>
</evidence>
<evidence type="ECO:0000313" key="4">
    <source>
        <dbReference type="Proteomes" id="UP000694920"/>
    </source>
</evidence>
<dbReference type="Proteomes" id="UP000694920">
    <property type="component" value="Unplaced"/>
</dbReference>
<feature type="region of interest" description="Disordered" evidence="1">
    <location>
        <begin position="191"/>
        <end position="254"/>
    </location>
</feature>
<name>A0AAJ7C5I7_CEPCN</name>
<protein>
    <submittedName>
        <fullName evidence="5">DNA-directed RNA polymerase II subunit RPB1</fullName>
    </submittedName>
</protein>
<dbReference type="GeneID" id="107270875"/>